<dbReference type="CDD" id="cd13858">
    <property type="entry name" value="CuRO_1_tcLCC2_insect_like"/>
    <property type="match status" value="2"/>
</dbReference>
<reference evidence="8 9" key="1">
    <citation type="submission" date="2015-04" db="EMBL/GenBank/DDBJ databases">
        <authorList>
            <person name="Syromyatnikov M.Y."/>
            <person name="Popov V.N."/>
        </authorList>
    </citation>
    <scope>NUCLEOTIDE SEQUENCE [LARGE SCALE GENOMIC DNA]</scope>
</reference>
<feature type="domain" description="Plastocyanin-like" evidence="6">
    <location>
        <begin position="480"/>
        <end position="611"/>
    </location>
</feature>
<dbReference type="FunFam" id="2.60.40.420:FF:000045">
    <property type="entry name" value="Laccase 2"/>
    <property type="match status" value="2"/>
</dbReference>
<dbReference type="Proteomes" id="UP000183832">
    <property type="component" value="Unassembled WGS sequence"/>
</dbReference>
<evidence type="ECO:0000256" key="3">
    <source>
        <dbReference type="ARBA" id="ARBA00023002"/>
    </source>
</evidence>
<dbReference type="PANTHER" id="PTHR11709:SF394">
    <property type="entry name" value="FI03373P-RELATED"/>
    <property type="match status" value="1"/>
</dbReference>
<evidence type="ECO:0000256" key="1">
    <source>
        <dbReference type="ARBA" id="ARBA00010609"/>
    </source>
</evidence>
<evidence type="ECO:0000259" key="7">
    <source>
        <dbReference type="Pfam" id="PF07732"/>
    </source>
</evidence>
<comment type="similarity">
    <text evidence="1">Belongs to the multicopper oxidase family.</text>
</comment>
<dbReference type="InterPro" id="IPR008972">
    <property type="entry name" value="Cupredoxin"/>
</dbReference>
<evidence type="ECO:0000313" key="8">
    <source>
        <dbReference type="EMBL" id="CRK96923.1"/>
    </source>
</evidence>
<gene>
    <name evidence="8" type="primary">similar to Laccase</name>
    <name evidence="8" type="ORF">CLUMA_CG010348</name>
</gene>
<sequence length="1017" mass="115381">SAQPLYNDTIDVTKNLGELCDRPCSNKYRICYFKFTLENYATMGPACGSCGSFTGNISDCFNDQCVTADGVERGVLTINRQIPGPSINVCYGDTLIVDVENMMMGYDTTIHWHGIEQRTIPWMDGVPMITQCPIGSGNTFRYEVSTDRLGTYMYYAYSAHQKANGIYGGLVVRPKSEKRKSLYDVDSRDYLIVLSDWMHELAEMYVPGLRTHQPGLQPTNLLINGKGTTRDLGTRKSTTRTPLAVFYVQRNSRYRFRLVNAMSFVCPVLLEIEGHKMTVITSDYGELQPITVTQLVSNAGERFEFVLNADQLGVDYWMRFRALGSCEANQIEQYAVLSYRDPNDPQRDLHAYPQRTFPLYDSSYGDGSMLNFPKTTCGDPSDNEYCISDLYAYDQGAYLWLTETPPTYKFILGIKNLAQSPSVVFKENTYGNMFTNLRDDVMTVGAINNISFTFQPFPILTQGEMIENENDVFCNENNIPERCESQEICDCTHRLKIRTHEYVEMIIVDETDNDLINHPFHIHGNPFAVVEMGQHPDNIPMTVELAKTMEFGDSMLPAPTPRSFPLRDTVSIPSKGFVRLRLRPSKLGFWMMRFVEEWYMARGMNLLIQVGETKDFYQKPEDFPRCQNYKPVPAILSVISAQSLYNDSIDITNNPGELCDRTCGSADYRRICYFKFTLENYATMGPACKTCGSVAGKLSDCFNDQCVTTDGVERAVLTINRQLPSPSIFVCERDLVVIDVVNMMMGYETTIHWHGFHQKDYPWMDGVPMITQCPINSGNTFRYKFWASESGTHWYHSHSGHQKSNGIFGGIVVRKHVERHASLYDDDSSSNLIVLSDWKHELAETHFPGLRTQSGGLQPANLLVNGKGTTRHLDARKSTTGTPLAVYYVQKNRRYRFRLVNAGGLTCPVLLEIEGHKMTVIASDSNDLQPTTVSQLVSNAGERFDFVVNANQSGVDYWMRFRALGSCEANQIEQYAVLTYRDPNDPQRDLRAYPQNNFPAYDSSYGDGSVRNYMLVY</sequence>
<evidence type="ECO:0000313" key="9">
    <source>
        <dbReference type="Proteomes" id="UP000183832"/>
    </source>
</evidence>
<dbReference type="InterPro" id="IPR045087">
    <property type="entry name" value="Cu-oxidase_fam"/>
</dbReference>
<accession>A0A1J1I9N8</accession>
<name>A0A1J1I9N8_9DIPT</name>
<evidence type="ECO:0000259" key="5">
    <source>
        <dbReference type="Pfam" id="PF00394"/>
    </source>
</evidence>
<dbReference type="GO" id="GO:0005507">
    <property type="term" value="F:copper ion binding"/>
    <property type="evidence" value="ECO:0007669"/>
    <property type="project" value="InterPro"/>
</dbReference>
<organism evidence="8 9">
    <name type="scientific">Clunio marinus</name>
    <dbReference type="NCBI Taxonomy" id="568069"/>
    <lineage>
        <taxon>Eukaryota</taxon>
        <taxon>Metazoa</taxon>
        <taxon>Ecdysozoa</taxon>
        <taxon>Arthropoda</taxon>
        <taxon>Hexapoda</taxon>
        <taxon>Insecta</taxon>
        <taxon>Pterygota</taxon>
        <taxon>Neoptera</taxon>
        <taxon>Endopterygota</taxon>
        <taxon>Diptera</taxon>
        <taxon>Nematocera</taxon>
        <taxon>Chironomoidea</taxon>
        <taxon>Chironomidae</taxon>
        <taxon>Clunio</taxon>
    </lineage>
</organism>
<feature type="domain" description="Plastocyanin-like" evidence="5">
    <location>
        <begin position="831"/>
        <end position="980"/>
    </location>
</feature>
<dbReference type="Pfam" id="PF07732">
    <property type="entry name" value="Cu-oxidase_3"/>
    <property type="match status" value="2"/>
</dbReference>
<dbReference type="Pfam" id="PF07731">
    <property type="entry name" value="Cu-oxidase_2"/>
    <property type="match status" value="1"/>
</dbReference>
<dbReference type="GO" id="GO:0016491">
    <property type="term" value="F:oxidoreductase activity"/>
    <property type="evidence" value="ECO:0007669"/>
    <property type="project" value="UniProtKB-KW"/>
</dbReference>
<keyword evidence="9" id="KW-1185">Reference proteome</keyword>
<dbReference type="AlphaFoldDB" id="A0A1J1I9N8"/>
<dbReference type="EMBL" id="CVRI01000045">
    <property type="protein sequence ID" value="CRK96923.1"/>
    <property type="molecule type" value="Genomic_DNA"/>
</dbReference>
<dbReference type="Gene3D" id="2.60.40.420">
    <property type="entry name" value="Cupredoxins - blue copper proteins"/>
    <property type="match status" value="5"/>
</dbReference>
<dbReference type="SUPFAM" id="SSF49503">
    <property type="entry name" value="Cupredoxins"/>
    <property type="match status" value="5"/>
</dbReference>
<feature type="domain" description="Plastocyanin-like" evidence="7">
    <location>
        <begin position="64"/>
        <end position="176"/>
    </location>
</feature>
<proteinExistence type="inferred from homology"/>
<evidence type="ECO:0000256" key="2">
    <source>
        <dbReference type="ARBA" id="ARBA00022723"/>
    </source>
</evidence>
<dbReference type="CDD" id="cd13884">
    <property type="entry name" value="CuRO_2_tcLCC_insect_like"/>
    <property type="match status" value="2"/>
</dbReference>
<dbReference type="STRING" id="568069.A0A1J1I9N8"/>
<dbReference type="GO" id="GO:0006826">
    <property type="term" value="P:iron ion transport"/>
    <property type="evidence" value="ECO:0007669"/>
    <property type="project" value="TreeGrafter"/>
</dbReference>
<evidence type="ECO:0000256" key="4">
    <source>
        <dbReference type="ARBA" id="ARBA00023008"/>
    </source>
</evidence>
<dbReference type="PANTHER" id="PTHR11709">
    <property type="entry name" value="MULTI-COPPER OXIDASE"/>
    <property type="match status" value="1"/>
</dbReference>
<dbReference type="InterPro" id="IPR011707">
    <property type="entry name" value="Cu-oxidase-like_N"/>
</dbReference>
<dbReference type="GO" id="GO:0005886">
    <property type="term" value="C:plasma membrane"/>
    <property type="evidence" value="ECO:0007669"/>
    <property type="project" value="TreeGrafter"/>
</dbReference>
<keyword evidence="3" id="KW-0560">Oxidoreductase</keyword>
<dbReference type="InterPro" id="IPR001117">
    <property type="entry name" value="Cu-oxidase_2nd"/>
</dbReference>
<dbReference type="InterPro" id="IPR011706">
    <property type="entry name" value="Cu-oxidase_C"/>
</dbReference>
<keyword evidence="2" id="KW-0479">Metal-binding</keyword>
<evidence type="ECO:0000259" key="6">
    <source>
        <dbReference type="Pfam" id="PF07731"/>
    </source>
</evidence>
<dbReference type="OrthoDB" id="2121828at2759"/>
<dbReference type="Pfam" id="PF00394">
    <property type="entry name" value="Cu-oxidase"/>
    <property type="match status" value="2"/>
</dbReference>
<feature type="non-terminal residue" evidence="8">
    <location>
        <position position="1"/>
    </location>
</feature>
<feature type="domain" description="Plastocyanin-like" evidence="7">
    <location>
        <begin position="705"/>
        <end position="815"/>
    </location>
</feature>
<protein>
    <submittedName>
        <fullName evidence="8">CLUMA_CG010348, isoform A</fullName>
    </submittedName>
</protein>
<keyword evidence="4" id="KW-0186">Copper</keyword>
<dbReference type="FunFam" id="2.60.40.420:FF:000031">
    <property type="entry name" value="Laccase-2 isoform A"/>
    <property type="match status" value="1"/>
</dbReference>
<feature type="domain" description="Plastocyanin-like" evidence="5">
    <location>
        <begin position="189"/>
        <end position="340"/>
    </location>
</feature>